<dbReference type="Pfam" id="PF03188">
    <property type="entry name" value="Cytochrom_B561"/>
    <property type="match status" value="1"/>
</dbReference>
<dbReference type="GO" id="GO:0047631">
    <property type="term" value="F:ADP-ribose diphosphatase activity"/>
    <property type="evidence" value="ECO:0007669"/>
    <property type="project" value="TreeGrafter"/>
</dbReference>
<feature type="transmembrane region" description="Helical" evidence="9">
    <location>
        <begin position="317"/>
        <end position="335"/>
    </location>
</feature>
<dbReference type="STRING" id="3818.A0A444YFU6"/>
<feature type="transmembrane region" description="Helical" evidence="9">
    <location>
        <begin position="341"/>
        <end position="363"/>
    </location>
</feature>
<keyword evidence="7 9" id="KW-1133">Transmembrane helix</keyword>
<dbReference type="GO" id="GO:0051287">
    <property type="term" value="F:NAD binding"/>
    <property type="evidence" value="ECO:0007669"/>
    <property type="project" value="TreeGrafter"/>
</dbReference>
<evidence type="ECO:0000313" key="14">
    <source>
        <dbReference type="Proteomes" id="UP000289738"/>
    </source>
</evidence>
<keyword evidence="5" id="KW-0378">Hydrolase</keyword>
<dbReference type="InterPro" id="IPR005018">
    <property type="entry name" value="DOMON_domain"/>
</dbReference>
<feature type="domain" description="Cytochrome b561" evidence="12">
    <location>
        <begin position="173"/>
        <end position="366"/>
    </location>
</feature>
<dbReference type="Gene3D" id="3.40.630.30">
    <property type="match status" value="1"/>
</dbReference>
<feature type="transmembrane region" description="Helical" evidence="9">
    <location>
        <begin position="277"/>
        <end position="296"/>
    </location>
</feature>
<accession>A0A444YFU6</accession>
<dbReference type="CDD" id="cd09631">
    <property type="entry name" value="DOMON_DOH"/>
    <property type="match status" value="1"/>
</dbReference>
<sequence length="708" mass="78872">MPMLTPSFLTLSLLFPITALAQNNAETTCQNTNYQIFLPPPYQNISSTICKPVWNTYEMRYTKNGDITTIILSAPYTVGWVGIGFSRNSSMVGSSAMVGWINKHGHTKIKQFYLKGKKQSEVIAGKGELPLNTVSPAVATNGAEIYLAFQLKTEIPYGKQPILLAFSTKTPQNHHLSNHDDRTSIIFDFSSVAGPQDPASDGLIQMRRNHGIVGIIGWGLILPVGAIVARYLRHKDPLWFYLHSVIQFVGFAFTLGTVLLGIQLYNNMHAHIPAHRGIGIFVLVLTILQILAFFLRPNKDSKYRNLWNLYHSWSGRMALFFASLNIVLGMQAAGAGSDWKIGYGFLVSIIIIAIVVLEVLAYLKRSEKRSLHASFQMDSVPDPSFPNNFSKATSLTRCSNVRLPHLNLQLQCFFTAPSILPPRNLLGSEPQPPAPGAGVFIPTTQSQKMGEGGIELLKAEEDKHGGVVVNVEVEDPIEPLNFSSWLQASISNWSQQGKKGVWIKLPIKHSNLVDTAVKAGFRYHHAEPDHLMLVYWIPHSPDTIPQNASHRVGIGAFVINNNREMLVVQETGGRFKGTGIWKMPTGTVNEIETEFVEILAFRQSHKSFFQKSDMFFVSMLRPLSFDIHSQASEIVASKWMPIEEYAAQSFVQEHDLFRFIAEICLSKLDGKYTGFSNLLTTTSSGKNTYLYFNGHDASNLVDSKNQQA</sequence>
<organism evidence="13 14">
    <name type="scientific">Arachis hypogaea</name>
    <name type="common">Peanut</name>
    <dbReference type="NCBI Taxonomy" id="3818"/>
    <lineage>
        <taxon>Eukaryota</taxon>
        <taxon>Viridiplantae</taxon>
        <taxon>Streptophyta</taxon>
        <taxon>Embryophyta</taxon>
        <taxon>Tracheophyta</taxon>
        <taxon>Spermatophyta</taxon>
        <taxon>Magnoliopsida</taxon>
        <taxon>eudicotyledons</taxon>
        <taxon>Gunneridae</taxon>
        <taxon>Pentapetalae</taxon>
        <taxon>rosids</taxon>
        <taxon>fabids</taxon>
        <taxon>Fabales</taxon>
        <taxon>Fabaceae</taxon>
        <taxon>Papilionoideae</taxon>
        <taxon>50 kb inversion clade</taxon>
        <taxon>dalbergioids sensu lato</taxon>
        <taxon>Dalbergieae</taxon>
        <taxon>Pterocarpus clade</taxon>
        <taxon>Arachis</taxon>
    </lineage>
</organism>
<dbReference type="Pfam" id="PF18290">
    <property type="entry name" value="Nudix_hydro"/>
    <property type="match status" value="1"/>
</dbReference>
<protein>
    <recommendedName>
        <fullName evidence="15">Cytochrome b561 and DOMON domain-containing protein</fullName>
    </recommendedName>
</protein>
<dbReference type="InterPro" id="IPR015797">
    <property type="entry name" value="NUDIX_hydrolase-like_dom_sf"/>
</dbReference>
<evidence type="ECO:0000256" key="6">
    <source>
        <dbReference type="ARBA" id="ARBA00022982"/>
    </source>
</evidence>
<feature type="domain" description="DOMON" evidence="11">
    <location>
        <begin position="55"/>
        <end position="167"/>
    </location>
</feature>
<dbReference type="PANTHER" id="PTHR13994:SF26">
    <property type="entry name" value="NUDIX HYDROLASE 5-RELATED"/>
    <property type="match status" value="1"/>
</dbReference>
<reference evidence="13 14" key="1">
    <citation type="submission" date="2019-01" db="EMBL/GenBank/DDBJ databases">
        <title>Sequencing of cultivated peanut Arachis hypogaea provides insights into genome evolution and oil improvement.</title>
        <authorList>
            <person name="Chen X."/>
        </authorList>
    </citation>
    <scope>NUCLEOTIDE SEQUENCE [LARGE SCALE GENOMIC DNA]</scope>
    <source>
        <strain evidence="14">cv. Fuhuasheng</strain>
        <tissue evidence="13">Leaves</tissue>
    </source>
</reference>
<dbReference type="PANTHER" id="PTHR13994">
    <property type="entry name" value="NUDIX HYDROLASE RELATED"/>
    <property type="match status" value="1"/>
</dbReference>
<evidence type="ECO:0000256" key="9">
    <source>
        <dbReference type="SAM" id="Phobius"/>
    </source>
</evidence>
<keyword evidence="3" id="KW-0813">Transport</keyword>
<keyword evidence="14" id="KW-1185">Reference proteome</keyword>
<evidence type="ECO:0000313" key="13">
    <source>
        <dbReference type="EMBL" id="RYR00810.1"/>
    </source>
</evidence>
<keyword evidence="6" id="KW-0249">Electron transport</keyword>
<name>A0A444YFU6_ARAHY</name>
<dbReference type="SUPFAM" id="SSF49344">
    <property type="entry name" value="CBD9-like"/>
    <property type="match status" value="1"/>
</dbReference>
<dbReference type="InterPro" id="IPR045266">
    <property type="entry name" value="DOH_DOMON"/>
</dbReference>
<dbReference type="Gene3D" id="1.20.120.1770">
    <property type="match status" value="1"/>
</dbReference>
<dbReference type="GO" id="GO:0035529">
    <property type="term" value="F:NADH pyrophosphatase activity"/>
    <property type="evidence" value="ECO:0007669"/>
    <property type="project" value="TreeGrafter"/>
</dbReference>
<dbReference type="InterPro" id="IPR006593">
    <property type="entry name" value="Cyt_b561/ferric_Rdtase_TM"/>
</dbReference>
<dbReference type="Proteomes" id="UP000289738">
    <property type="component" value="Chromosome B07"/>
</dbReference>
<feature type="chain" id="PRO_5019496361" description="Cytochrome b561 and DOMON domain-containing protein" evidence="10">
    <location>
        <begin position="22"/>
        <end position="708"/>
    </location>
</feature>
<keyword evidence="10" id="KW-0732">Signal</keyword>
<gene>
    <name evidence="13" type="ORF">Ahy_B07g088925</name>
</gene>
<evidence type="ECO:0000256" key="3">
    <source>
        <dbReference type="ARBA" id="ARBA00022448"/>
    </source>
</evidence>
<dbReference type="AlphaFoldDB" id="A0A444YFU6"/>
<feature type="transmembrane region" description="Helical" evidence="9">
    <location>
        <begin position="212"/>
        <end position="232"/>
    </location>
</feature>
<keyword evidence="4 9" id="KW-0812">Transmembrane</keyword>
<evidence type="ECO:0000256" key="7">
    <source>
        <dbReference type="ARBA" id="ARBA00022989"/>
    </source>
</evidence>
<evidence type="ECO:0000256" key="5">
    <source>
        <dbReference type="ARBA" id="ARBA00022801"/>
    </source>
</evidence>
<dbReference type="InterPro" id="IPR003293">
    <property type="entry name" value="Nudix_hydrolase6-like"/>
</dbReference>
<comment type="caution">
    <text evidence="13">The sequence shown here is derived from an EMBL/GenBank/DDBJ whole genome shotgun (WGS) entry which is preliminary data.</text>
</comment>
<dbReference type="PROSITE" id="PS50939">
    <property type="entry name" value="CYTOCHROME_B561"/>
    <property type="match status" value="1"/>
</dbReference>
<dbReference type="CDD" id="cd08760">
    <property type="entry name" value="Cyt_b561_FRRS1_like"/>
    <property type="match status" value="1"/>
</dbReference>
<evidence type="ECO:0008006" key="15">
    <source>
        <dbReference type="Google" id="ProtNLM"/>
    </source>
</evidence>
<dbReference type="SUPFAM" id="SSF55811">
    <property type="entry name" value="Nudix"/>
    <property type="match status" value="1"/>
</dbReference>
<dbReference type="EMBL" id="SDMP01000017">
    <property type="protein sequence ID" value="RYR00810.1"/>
    <property type="molecule type" value="Genomic_DNA"/>
</dbReference>
<evidence type="ECO:0000256" key="10">
    <source>
        <dbReference type="SAM" id="SignalP"/>
    </source>
</evidence>
<evidence type="ECO:0000256" key="2">
    <source>
        <dbReference type="ARBA" id="ARBA00005582"/>
    </source>
</evidence>
<dbReference type="Gene3D" id="3.90.79.10">
    <property type="entry name" value="Nucleoside Triphosphate Pyrophosphohydrolase"/>
    <property type="match status" value="1"/>
</dbReference>
<evidence type="ECO:0000256" key="8">
    <source>
        <dbReference type="ARBA" id="ARBA00023136"/>
    </source>
</evidence>
<evidence type="ECO:0000259" key="12">
    <source>
        <dbReference type="PROSITE" id="PS50939"/>
    </source>
</evidence>
<dbReference type="InterPro" id="IPR040618">
    <property type="entry name" value="Pre-Nudix"/>
</dbReference>
<evidence type="ECO:0000256" key="4">
    <source>
        <dbReference type="ARBA" id="ARBA00022692"/>
    </source>
</evidence>
<evidence type="ECO:0000259" key="11">
    <source>
        <dbReference type="PROSITE" id="PS50836"/>
    </source>
</evidence>
<dbReference type="SMART" id="SM00664">
    <property type="entry name" value="DoH"/>
    <property type="match status" value="1"/>
</dbReference>
<evidence type="ECO:0000256" key="1">
    <source>
        <dbReference type="ARBA" id="ARBA00004370"/>
    </source>
</evidence>
<feature type="transmembrane region" description="Helical" evidence="9">
    <location>
        <begin position="239"/>
        <end position="265"/>
    </location>
</feature>
<comment type="similarity">
    <text evidence="2">Belongs to the Nudix hydrolase family.</text>
</comment>
<dbReference type="PROSITE" id="PS50836">
    <property type="entry name" value="DOMON"/>
    <property type="match status" value="1"/>
</dbReference>
<proteinExistence type="inferred from homology"/>
<feature type="signal peptide" evidence="10">
    <location>
        <begin position="1"/>
        <end position="21"/>
    </location>
</feature>
<keyword evidence="8 9" id="KW-0472">Membrane</keyword>
<comment type="subcellular location">
    <subcellularLocation>
        <location evidence="1">Membrane</location>
    </subcellularLocation>
</comment>
<dbReference type="SMART" id="SM00665">
    <property type="entry name" value="B561"/>
    <property type="match status" value="1"/>
</dbReference>
<dbReference type="GO" id="GO:0016020">
    <property type="term" value="C:membrane"/>
    <property type="evidence" value="ECO:0007669"/>
    <property type="project" value="UniProtKB-SubCell"/>
</dbReference>
<dbReference type="FunFam" id="3.40.630.30:FF:000016">
    <property type="entry name" value="nudix hydrolase 2"/>
    <property type="match status" value="1"/>
</dbReference>